<dbReference type="EMBL" id="KF900977">
    <property type="protein sequence ID" value="AIF13589.1"/>
    <property type="molecule type" value="Genomic_DNA"/>
</dbReference>
<name>A0A075HCE3_9EURY</name>
<evidence type="ECO:0000256" key="1">
    <source>
        <dbReference type="SAM" id="MobiDB-lite"/>
    </source>
</evidence>
<organism evidence="2">
    <name type="scientific">uncultured marine group II/III euryarchaeote KM3_63_B12</name>
    <dbReference type="NCBI Taxonomy" id="1456474"/>
    <lineage>
        <taxon>Archaea</taxon>
        <taxon>Methanobacteriati</taxon>
        <taxon>Methanobacteriota</taxon>
        <taxon>environmental samples</taxon>
    </lineage>
</organism>
<reference evidence="2" key="1">
    <citation type="journal article" date="2014" name="Genome Biol. Evol.">
        <title>Pangenome evidence for extensive interdomain horizontal transfer affecting lineage core and shell genes in uncultured planktonic thaumarchaeota and euryarchaeota.</title>
        <authorList>
            <person name="Deschamps P."/>
            <person name="Zivanovic Y."/>
            <person name="Moreira D."/>
            <person name="Rodriguez-Valera F."/>
            <person name="Lopez-Garcia P."/>
        </authorList>
    </citation>
    <scope>NUCLEOTIDE SEQUENCE</scope>
</reference>
<evidence type="ECO:0000313" key="2">
    <source>
        <dbReference type="EMBL" id="AIF13589.1"/>
    </source>
</evidence>
<accession>A0A075HCE3</accession>
<dbReference type="AlphaFoldDB" id="A0A075HCE3"/>
<feature type="compositionally biased region" description="Low complexity" evidence="1">
    <location>
        <begin position="32"/>
        <end position="45"/>
    </location>
</feature>
<sequence length="109" mass="11819">MKLFESPDELSEAVARSNLPDGIAQEVESRLASQQAKAESKASMSRGGAEAIRRIMRQATSSDGILTVESLSRELLKEGYDEPTAERVIGGAELDGVLIRNSPTSWAWL</sequence>
<feature type="region of interest" description="Disordered" evidence="1">
    <location>
        <begin position="27"/>
        <end position="49"/>
    </location>
</feature>
<protein>
    <submittedName>
        <fullName evidence="2">Uncharacterized protein</fullName>
    </submittedName>
</protein>
<proteinExistence type="predicted"/>